<feature type="compositionally biased region" description="Low complexity" evidence="1">
    <location>
        <begin position="14"/>
        <end position="30"/>
    </location>
</feature>
<name>A0ABN9TYC0_9DINO</name>
<proteinExistence type="predicted"/>
<feature type="compositionally biased region" description="Low complexity" evidence="1">
    <location>
        <begin position="122"/>
        <end position="131"/>
    </location>
</feature>
<reference evidence="2" key="1">
    <citation type="submission" date="2023-10" db="EMBL/GenBank/DDBJ databases">
        <authorList>
            <person name="Chen Y."/>
            <person name="Shah S."/>
            <person name="Dougan E. K."/>
            <person name="Thang M."/>
            <person name="Chan C."/>
        </authorList>
    </citation>
    <scope>NUCLEOTIDE SEQUENCE [LARGE SCALE GENOMIC DNA]</scope>
</reference>
<sequence length="285" mass="29188">MPRCRGPCDGGGVRRQQGWTRGAARGAAARHAPRRAGEEIVLGPAAARRAARRWRQQACEAALRSLVAAAALPGSWQACSGGRVRAPGSARQGPQRCGPACCRGASGGLCPGLRRRRLRAAASGPRLGAPAPSTPPAAPRQAAATTPTKLRKGAPLRPEGWQARDIEGKGQGDDEEEGALEANASKEELGASAVASEGGGAAGQFGFVLQGACTPVDPDAHCGSVEIGESAGKMDGGASARHFGFKLQDEVGHSRRQEGNALGKMEGDALDKHVNLTAPSDDGFD</sequence>
<organism evidence="2 3">
    <name type="scientific">Prorocentrum cordatum</name>
    <dbReference type="NCBI Taxonomy" id="2364126"/>
    <lineage>
        <taxon>Eukaryota</taxon>
        <taxon>Sar</taxon>
        <taxon>Alveolata</taxon>
        <taxon>Dinophyceae</taxon>
        <taxon>Prorocentrales</taxon>
        <taxon>Prorocentraceae</taxon>
        <taxon>Prorocentrum</taxon>
    </lineage>
</organism>
<feature type="region of interest" description="Disordered" evidence="1">
    <location>
        <begin position="248"/>
        <end position="285"/>
    </location>
</feature>
<feature type="compositionally biased region" description="Low complexity" evidence="1">
    <location>
        <begin position="139"/>
        <end position="148"/>
    </location>
</feature>
<gene>
    <name evidence="2" type="ORF">PCOR1329_LOCUS43503</name>
</gene>
<feature type="region of interest" description="Disordered" evidence="1">
    <location>
        <begin position="1"/>
        <end position="34"/>
    </location>
</feature>
<feature type="compositionally biased region" description="Basic and acidic residues" evidence="1">
    <location>
        <begin position="248"/>
        <end position="258"/>
    </location>
</feature>
<evidence type="ECO:0000256" key="1">
    <source>
        <dbReference type="SAM" id="MobiDB-lite"/>
    </source>
</evidence>
<dbReference type="EMBL" id="CAUYUJ010015227">
    <property type="protein sequence ID" value="CAK0851338.1"/>
    <property type="molecule type" value="Genomic_DNA"/>
</dbReference>
<evidence type="ECO:0000313" key="3">
    <source>
        <dbReference type="Proteomes" id="UP001189429"/>
    </source>
</evidence>
<protein>
    <submittedName>
        <fullName evidence="2">Uncharacterized protein</fullName>
    </submittedName>
</protein>
<feature type="compositionally biased region" description="Basic and acidic residues" evidence="1">
    <location>
        <begin position="265"/>
        <end position="274"/>
    </location>
</feature>
<evidence type="ECO:0000313" key="2">
    <source>
        <dbReference type="EMBL" id="CAK0851338.1"/>
    </source>
</evidence>
<accession>A0ABN9TYC0</accession>
<feature type="compositionally biased region" description="Basic and acidic residues" evidence="1">
    <location>
        <begin position="162"/>
        <end position="172"/>
    </location>
</feature>
<comment type="caution">
    <text evidence="2">The sequence shown here is derived from an EMBL/GenBank/DDBJ whole genome shotgun (WGS) entry which is preliminary data.</text>
</comment>
<keyword evidence="3" id="KW-1185">Reference proteome</keyword>
<dbReference type="Proteomes" id="UP001189429">
    <property type="component" value="Unassembled WGS sequence"/>
</dbReference>
<feature type="region of interest" description="Disordered" evidence="1">
    <location>
        <begin position="122"/>
        <end position="178"/>
    </location>
</feature>